<keyword evidence="7" id="KW-0690">Ribosome biogenesis</keyword>
<organism evidence="8 9">
    <name type="scientific">Hyphobacterium vulgare</name>
    <dbReference type="NCBI Taxonomy" id="1736751"/>
    <lineage>
        <taxon>Bacteria</taxon>
        <taxon>Pseudomonadati</taxon>
        <taxon>Pseudomonadota</taxon>
        <taxon>Alphaproteobacteria</taxon>
        <taxon>Maricaulales</taxon>
        <taxon>Maricaulaceae</taxon>
        <taxon>Hyphobacterium</taxon>
    </lineage>
</organism>
<dbReference type="RefSeq" id="WP_343164396.1">
    <property type="nucleotide sequence ID" value="NZ_JBHRSV010000016.1"/>
</dbReference>
<gene>
    <name evidence="7 8" type="primary">ybeY</name>
    <name evidence="8" type="ORF">ACFOOR_08155</name>
</gene>
<feature type="binding site" evidence="7">
    <location>
        <position position="116"/>
    </location>
    <ligand>
        <name>Zn(2+)</name>
        <dbReference type="ChEBI" id="CHEBI:29105"/>
        <note>catalytic</note>
    </ligand>
</feature>
<keyword evidence="4 7" id="KW-0255">Endonuclease</keyword>
<dbReference type="EC" id="3.1.-.-" evidence="7"/>
<keyword evidence="9" id="KW-1185">Reference proteome</keyword>
<comment type="subcellular location">
    <subcellularLocation>
        <location evidence="7">Cytoplasm</location>
    </subcellularLocation>
</comment>
<dbReference type="InterPro" id="IPR002036">
    <property type="entry name" value="YbeY"/>
</dbReference>
<dbReference type="SUPFAM" id="SSF55486">
    <property type="entry name" value="Metalloproteases ('zincins'), catalytic domain"/>
    <property type="match status" value="1"/>
</dbReference>
<keyword evidence="7" id="KW-0963">Cytoplasm</keyword>
<dbReference type="NCBIfam" id="TIGR00043">
    <property type="entry name" value="rRNA maturation RNase YbeY"/>
    <property type="match status" value="1"/>
</dbReference>
<evidence type="ECO:0000256" key="5">
    <source>
        <dbReference type="ARBA" id="ARBA00022801"/>
    </source>
</evidence>
<feature type="binding site" evidence="7">
    <location>
        <position position="112"/>
    </location>
    <ligand>
        <name>Zn(2+)</name>
        <dbReference type="ChEBI" id="CHEBI:29105"/>
        <note>catalytic</note>
    </ligand>
</feature>
<protein>
    <recommendedName>
        <fullName evidence="7">Endoribonuclease YbeY</fullName>
        <ecNumber evidence="7">3.1.-.-</ecNumber>
    </recommendedName>
</protein>
<evidence type="ECO:0000256" key="6">
    <source>
        <dbReference type="ARBA" id="ARBA00022833"/>
    </source>
</evidence>
<comment type="similarity">
    <text evidence="1 7">Belongs to the endoribonuclease YbeY family.</text>
</comment>
<sequence length="156" mass="16225">MTPVECVVEDEAWSAAGDLEALAAEAIAAAEAELSLSGGKGLCILFTGDGAIAELNAAHRGKSGPTNVLSFPAHDSAEGWLGDIALASGVCLKEAGERGIAPADHVRHLLIHGFLHLQGYDHQADSEAEEMEAIERRALARLGIADPYAVGGRMNE</sequence>
<dbReference type="Gene3D" id="3.40.390.30">
    <property type="entry name" value="Metalloproteases ('zincins'), catalytic domain"/>
    <property type="match status" value="1"/>
</dbReference>
<dbReference type="Proteomes" id="UP001595379">
    <property type="component" value="Unassembled WGS sequence"/>
</dbReference>
<keyword evidence="7" id="KW-0698">rRNA processing</keyword>
<feature type="binding site" evidence="7">
    <location>
        <position position="122"/>
    </location>
    <ligand>
        <name>Zn(2+)</name>
        <dbReference type="ChEBI" id="CHEBI:29105"/>
        <note>catalytic</note>
    </ligand>
</feature>
<keyword evidence="6 7" id="KW-0862">Zinc</keyword>
<keyword evidence="2 7" id="KW-0540">Nuclease</keyword>
<dbReference type="InterPro" id="IPR020549">
    <property type="entry name" value="YbeY_CS"/>
</dbReference>
<reference evidence="9" key="1">
    <citation type="journal article" date="2019" name="Int. J. Syst. Evol. Microbiol.">
        <title>The Global Catalogue of Microorganisms (GCM) 10K type strain sequencing project: providing services to taxonomists for standard genome sequencing and annotation.</title>
        <authorList>
            <consortium name="The Broad Institute Genomics Platform"/>
            <consortium name="The Broad Institute Genome Sequencing Center for Infectious Disease"/>
            <person name="Wu L."/>
            <person name="Ma J."/>
        </authorList>
    </citation>
    <scope>NUCLEOTIDE SEQUENCE [LARGE SCALE GENOMIC DNA]</scope>
    <source>
        <strain evidence="9">KCTC 52487</strain>
    </source>
</reference>
<evidence type="ECO:0000313" key="9">
    <source>
        <dbReference type="Proteomes" id="UP001595379"/>
    </source>
</evidence>
<evidence type="ECO:0000256" key="2">
    <source>
        <dbReference type="ARBA" id="ARBA00022722"/>
    </source>
</evidence>
<evidence type="ECO:0000256" key="7">
    <source>
        <dbReference type="HAMAP-Rule" id="MF_00009"/>
    </source>
</evidence>
<evidence type="ECO:0000313" key="8">
    <source>
        <dbReference type="EMBL" id="MFC2926076.1"/>
    </source>
</evidence>
<comment type="cofactor">
    <cofactor evidence="7">
        <name>Zn(2+)</name>
        <dbReference type="ChEBI" id="CHEBI:29105"/>
    </cofactor>
    <text evidence="7">Binds 1 zinc ion.</text>
</comment>
<evidence type="ECO:0000256" key="4">
    <source>
        <dbReference type="ARBA" id="ARBA00022759"/>
    </source>
</evidence>
<comment type="caution">
    <text evidence="8">The sequence shown here is derived from an EMBL/GenBank/DDBJ whole genome shotgun (WGS) entry which is preliminary data.</text>
</comment>
<proteinExistence type="inferred from homology"/>
<dbReference type="Pfam" id="PF02130">
    <property type="entry name" value="YbeY"/>
    <property type="match status" value="1"/>
</dbReference>
<keyword evidence="5 7" id="KW-0378">Hydrolase</keyword>
<accession>A0ABV6ZX62</accession>
<dbReference type="PROSITE" id="PS01306">
    <property type="entry name" value="UPF0054"/>
    <property type="match status" value="1"/>
</dbReference>
<evidence type="ECO:0000256" key="3">
    <source>
        <dbReference type="ARBA" id="ARBA00022723"/>
    </source>
</evidence>
<evidence type="ECO:0000256" key="1">
    <source>
        <dbReference type="ARBA" id="ARBA00010875"/>
    </source>
</evidence>
<comment type="function">
    <text evidence="7">Single strand-specific metallo-endoribonuclease involved in late-stage 70S ribosome quality control and in maturation of the 3' terminus of the 16S rRNA.</text>
</comment>
<keyword evidence="3 7" id="KW-0479">Metal-binding</keyword>
<name>A0ABV6ZX62_9PROT</name>
<dbReference type="InterPro" id="IPR023091">
    <property type="entry name" value="MetalPrtase_cat_dom_sf_prd"/>
</dbReference>
<dbReference type="PANTHER" id="PTHR46986">
    <property type="entry name" value="ENDORIBONUCLEASE YBEY, CHLOROPLASTIC"/>
    <property type="match status" value="1"/>
</dbReference>
<dbReference type="EMBL" id="JBHRSV010000016">
    <property type="protein sequence ID" value="MFC2926076.1"/>
    <property type="molecule type" value="Genomic_DNA"/>
</dbReference>
<dbReference type="HAMAP" id="MF_00009">
    <property type="entry name" value="Endoribonucl_YbeY"/>
    <property type="match status" value="1"/>
</dbReference>
<dbReference type="PANTHER" id="PTHR46986:SF1">
    <property type="entry name" value="ENDORIBONUCLEASE YBEY, CHLOROPLASTIC"/>
    <property type="match status" value="1"/>
</dbReference>